<keyword evidence="5 15" id="KW-0288">FMN</keyword>
<dbReference type="InterPro" id="IPR004821">
    <property type="entry name" value="Cyt_trans-like"/>
</dbReference>
<dbReference type="GO" id="GO:0005524">
    <property type="term" value="F:ATP binding"/>
    <property type="evidence" value="ECO:0007669"/>
    <property type="project" value="UniProtKB-UniRule"/>
</dbReference>
<dbReference type="Pfam" id="PF01687">
    <property type="entry name" value="Flavokinase"/>
    <property type="match status" value="1"/>
</dbReference>
<evidence type="ECO:0000256" key="9">
    <source>
        <dbReference type="ARBA" id="ARBA00022777"/>
    </source>
</evidence>
<comment type="caution">
    <text evidence="17">The sequence shown here is derived from an EMBL/GenBank/DDBJ whole genome shotgun (WGS) entry which is preliminary data.</text>
</comment>
<evidence type="ECO:0000256" key="14">
    <source>
        <dbReference type="ARBA" id="ARBA00049494"/>
    </source>
</evidence>
<comment type="catalytic activity">
    <reaction evidence="13 15">
        <text>riboflavin + ATP = FMN + ADP + H(+)</text>
        <dbReference type="Rhea" id="RHEA:14357"/>
        <dbReference type="ChEBI" id="CHEBI:15378"/>
        <dbReference type="ChEBI" id="CHEBI:30616"/>
        <dbReference type="ChEBI" id="CHEBI:57986"/>
        <dbReference type="ChEBI" id="CHEBI:58210"/>
        <dbReference type="ChEBI" id="CHEBI:456216"/>
        <dbReference type="EC" id="2.7.1.26"/>
    </reaction>
</comment>
<dbReference type="Proteomes" id="UP000614490">
    <property type="component" value="Unassembled WGS sequence"/>
</dbReference>
<keyword evidence="11 15" id="KW-0067">ATP-binding</keyword>
<comment type="catalytic activity">
    <reaction evidence="14 15">
        <text>FMN + ATP + H(+) = FAD + diphosphate</text>
        <dbReference type="Rhea" id="RHEA:17237"/>
        <dbReference type="ChEBI" id="CHEBI:15378"/>
        <dbReference type="ChEBI" id="CHEBI:30616"/>
        <dbReference type="ChEBI" id="CHEBI:33019"/>
        <dbReference type="ChEBI" id="CHEBI:57692"/>
        <dbReference type="ChEBI" id="CHEBI:58210"/>
        <dbReference type="EC" id="2.7.7.2"/>
    </reaction>
</comment>
<evidence type="ECO:0000256" key="10">
    <source>
        <dbReference type="ARBA" id="ARBA00022827"/>
    </source>
</evidence>
<evidence type="ECO:0000256" key="8">
    <source>
        <dbReference type="ARBA" id="ARBA00022741"/>
    </source>
</evidence>
<keyword evidence="6 15" id="KW-0808">Transferase</keyword>
<feature type="domain" description="Riboflavin kinase" evidence="16">
    <location>
        <begin position="185"/>
        <end position="311"/>
    </location>
</feature>
<dbReference type="GO" id="GO:0009398">
    <property type="term" value="P:FMN biosynthetic process"/>
    <property type="evidence" value="ECO:0007669"/>
    <property type="project" value="UniProtKB-UniRule"/>
</dbReference>
<dbReference type="SMART" id="SM00904">
    <property type="entry name" value="Flavokinase"/>
    <property type="match status" value="1"/>
</dbReference>
<keyword evidence="7 15" id="KW-0548">Nucleotidyltransferase</keyword>
<proteinExistence type="inferred from homology"/>
<dbReference type="PANTHER" id="PTHR22749:SF6">
    <property type="entry name" value="RIBOFLAVIN KINASE"/>
    <property type="match status" value="1"/>
</dbReference>
<keyword evidence="4 15" id="KW-0285">Flavoprotein</keyword>
<gene>
    <name evidence="17" type="ORF">H0267_03740</name>
</gene>
<dbReference type="NCBIfam" id="NF004160">
    <property type="entry name" value="PRK05627.1-3"/>
    <property type="match status" value="1"/>
</dbReference>
<comment type="pathway">
    <text evidence="2 15">Cofactor biosynthesis; FAD biosynthesis; FAD from FMN: step 1/1.</text>
</comment>
<dbReference type="FunFam" id="2.40.30.30:FF:000003">
    <property type="entry name" value="Riboflavin biosynthesis protein"/>
    <property type="match status" value="1"/>
</dbReference>
<evidence type="ECO:0000313" key="17">
    <source>
        <dbReference type="EMBL" id="MBH0229319.1"/>
    </source>
</evidence>
<evidence type="ECO:0000256" key="1">
    <source>
        <dbReference type="ARBA" id="ARBA00002121"/>
    </source>
</evidence>
<dbReference type="EMBL" id="JADZSC010000001">
    <property type="protein sequence ID" value="MBH0229319.1"/>
    <property type="molecule type" value="Genomic_DNA"/>
</dbReference>
<evidence type="ECO:0000256" key="15">
    <source>
        <dbReference type="PIRNR" id="PIRNR004491"/>
    </source>
</evidence>
<evidence type="ECO:0000256" key="6">
    <source>
        <dbReference type="ARBA" id="ARBA00022679"/>
    </source>
</evidence>
<name>A0A931MUJ3_9BACI</name>
<dbReference type="AlphaFoldDB" id="A0A931MUJ3"/>
<reference evidence="17 18" key="1">
    <citation type="journal article" date="2005" name="Int. J. Syst. Evol. Microbiol.">
        <title>Halobacillus yeomjeoni sp. nov., isolated from a marine solar saltern in Korea.</title>
        <authorList>
            <person name="Yoon J.H."/>
            <person name="Kang S.J."/>
            <person name="Lee C.H."/>
            <person name="Oh H.W."/>
            <person name="Oh T.K."/>
        </authorList>
    </citation>
    <scope>NUCLEOTIDE SEQUENCE [LARGE SCALE GENOMIC DNA]</scope>
    <source>
        <strain evidence="17 18">KCTC 3957</strain>
    </source>
</reference>
<dbReference type="InterPro" id="IPR002606">
    <property type="entry name" value="Riboflavin_kinase_bac"/>
</dbReference>
<dbReference type="InterPro" id="IPR015865">
    <property type="entry name" value="Riboflavin_kinase_bac/euk"/>
</dbReference>
<sequence length="313" mass="35721">MKTFRLTESSRTKDLKLDPSVAAVGFFDGVHRGHQQVIETAKSEAQEQGLKSAVMTFDPHPSVVLKKEKQHAHYITPLPLKQEILEDMGIDYLFVITFDQSLASLSPQKFVDEFFVGLHVEHVVAGFDFSYGHKGQGSMDNLPEFAKGRLEQTVIKKVEKDEEKISSTRIRSLLDRGEVEEVNQLLGRTFTVTGNVIQGDRRGRTIGFPTANVDVSPDYYIPKVGVYAVSVDHKDFTYYGMANLGVKPTFHETADQPNLEIHLFDVDEDLYDQTLKVHFHRMIRDEQKFNGVEELIKQLKQDEATIREFFRKN</sequence>
<evidence type="ECO:0000256" key="11">
    <source>
        <dbReference type="ARBA" id="ARBA00022840"/>
    </source>
</evidence>
<evidence type="ECO:0000256" key="13">
    <source>
        <dbReference type="ARBA" id="ARBA00047880"/>
    </source>
</evidence>
<keyword evidence="10 15" id="KW-0274">FAD</keyword>
<keyword evidence="18" id="KW-1185">Reference proteome</keyword>
<dbReference type="FunFam" id="3.40.50.620:FF:000021">
    <property type="entry name" value="Riboflavin biosynthesis protein"/>
    <property type="match status" value="1"/>
</dbReference>
<evidence type="ECO:0000256" key="5">
    <source>
        <dbReference type="ARBA" id="ARBA00022643"/>
    </source>
</evidence>
<dbReference type="NCBIfam" id="NF004162">
    <property type="entry name" value="PRK05627.1-5"/>
    <property type="match status" value="1"/>
</dbReference>
<protein>
    <recommendedName>
        <fullName evidence="15">Riboflavin biosynthesis protein</fullName>
    </recommendedName>
    <domain>
        <recommendedName>
            <fullName evidence="15">Riboflavin kinase</fullName>
            <ecNumber evidence="15">2.7.1.26</ecNumber>
        </recommendedName>
        <alternativeName>
            <fullName evidence="15">Flavokinase</fullName>
        </alternativeName>
    </domain>
    <domain>
        <recommendedName>
            <fullName evidence="15">FMN adenylyltransferase</fullName>
            <ecNumber evidence="15">2.7.7.2</ecNumber>
        </recommendedName>
        <alternativeName>
            <fullName evidence="15">FAD pyrophosphorylase</fullName>
        </alternativeName>
        <alternativeName>
            <fullName evidence="15">FAD synthase</fullName>
        </alternativeName>
    </domain>
</protein>
<evidence type="ECO:0000256" key="2">
    <source>
        <dbReference type="ARBA" id="ARBA00004726"/>
    </source>
</evidence>
<dbReference type="GO" id="GO:0003919">
    <property type="term" value="F:FMN adenylyltransferase activity"/>
    <property type="evidence" value="ECO:0007669"/>
    <property type="project" value="UniProtKB-UniRule"/>
</dbReference>
<dbReference type="NCBIfam" id="TIGR00125">
    <property type="entry name" value="cyt_tran_rel"/>
    <property type="match status" value="1"/>
</dbReference>
<evidence type="ECO:0000256" key="7">
    <source>
        <dbReference type="ARBA" id="ARBA00022695"/>
    </source>
</evidence>
<dbReference type="Pfam" id="PF06574">
    <property type="entry name" value="FAD_syn"/>
    <property type="match status" value="1"/>
</dbReference>
<dbReference type="RefSeq" id="WP_197315939.1">
    <property type="nucleotide sequence ID" value="NZ_JADZSC010000001.1"/>
</dbReference>
<evidence type="ECO:0000256" key="3">
    <source>
        <dbReference type="ARBA" id="ARBA00005201"/>
    </source>
</evidence>
<dbReference type="PANTHER" id="PTHR22749">
    <property type="entry name" value="RIBOFLAVIN KINASE/FMN ADENYLYLTRANSFERASE"/>
    <property type="match status" value="1"/>
</dbReference>
<dbReference type="SUPFAM" id="SSF82114">
    <property type="entry name" value="Riboflavin kinase-like"/>
    <property type="match status" value="1"/>
</dbReference>
<evidence type="ECO:0000313" key="18">
    <source>
        <dbReference type="Proteomes" id="UP000614490"/>
    </source>
</evidence>
<dbReference type="NCBIfam" id="TIGR00083">
    <property type="entry name" value="ribF"/>
    <property type="match status" value="1"/>
</dbReference>
<dbReference type="PIRSF" id="PIRSF004491">
    <property type="entry name" value="FAD_Synth"/>
    <property type="match status" value="1"/>
</dbReference>
<keyword evidence="9 15" id="KW-0418">Kinase</keyword>
<evidence type="ECO:0000259" key="16">
    <source>
        <dbReference type="SMART" id="SM00904"/>
    </source>
</evidence>
<keyword evidence="12" id="KW-0511">Multifunctional enzyme</keyword>
<comment type="pathway">
    <text evidence="3 15">Cofactor biosynthesis; FMN biosynthesis; FMN from riboflavin (ATP route): step 1/1.</text>
</comment>
<dbReference type="Gene3D" id="2.40.30.30">
    <property type="entry name" value="Riboflavin kinase-like"/>
    <property type="match status" value="1"/>
</dbReference>
<dbReference type="GO" id="GO:0009231">
    <property type="term" value="P:riboflavin biosynthetic process"/>
    <property type="evidence" value="ECO:0007669"/>
    <property type="project" value="InterPro"/>
</dbReference>
<dbReference type="GO" id="GO:0006747">
    <property type="term" value="P:FAD biosynthetic process"/>
    <property type="evidence" value="ECO:0007669"/>
    <property type="project" value="UniProtKB-UniRule"/>
</dbReference>
<keyword evidence="8 15" id="KW-0547">Nucleotide-binding</keyword>
<dbReference type="EC" id="2.7.7.2" evidence="15"/>
<dbReference type="GO" id="GO:0008531">
    <property type="term" value="F:riboflavin kinase activity"/>
    <property type="evidence" value="ECO:0007669"/>
    <property type="project" value="UniProtKB-UniRule"/>
</dbReference>
<dbReference type="SUPFAM" id="SSF52374">
    <property type="entry name" value="Nucleotidylyl transferase"/>
    <property type="match status" value="1"/>
</dbReference>
<comment type="similarity">
    <text evidence="15">Belongs to the ribF family.</text>
</comment>
<dbReference type="Gene3D" id="3.40.50.620">
    <property type="entry name" value="HUPs"/>
    <property type="match status" value="1"/>
</dbReference>
<dbReference type="InterPro" id="IPR023468">
    <property type="entry name" value="Riboflavin_kinase"/>
</dbReference>
<dbReference type="CDD" id="cd02064">
    <property type="entry name" value="FAD_synthetase_N"/>
    <property type="match status" value="1"/>
</dbReference>
<dbReference type="InterPro" id="IPR014729">
    <property type="entry name" value="Rossmann-like_a/b/a_fold"/>
</dbReference>
<dbReference type="InterPro" id="IPR015864">
    <property type="entry name" value="FAD_synthase"/>
</dbReference>
<dbReference type="EC" id="2.7.1.26" evidence="15"/>
<evidence type="ECO:0000256" key="4">
    <source>
        <dbReference type="ARBA" id="ARBA00022630"/>
    </source>
</evidence>
<dbReference type="InterPro" id="IPR023465">
    <property type="entry name" value="Riboflavin_kinase_dom_sf"/>
</dbReference>
<evidence type="ECO:0000256" key="12">
    <source>
        <dbReference type="ARBA" id="ARBA00023268"/>
    </source>
</evidence>
<accession>A0A931MUJ3</accession>
<comment type="function">
    <text evidence="1">Catalyzes the phosphorylation of riboflavin to FMN followed by the adenylation of FMN to FAD.</text>
</comment>
<organism evidence="17 18">
    <name type="scientific">Halobacillus yeomjeoni</name>
    <dbReference type="NCBI Taxonomy" id="311194"/>
    <lineage>
        <taxon>Bacteria</taxon>
        <taxon>Bacillati</taxon>
        <taxon>Bacillota</taxon>
        <taxon>Bacilli</taxon>
        <taxon>Bacillales</taxon>
        <taxon>Bacillaceae</taxon>
        <taxon>Halobacillus</taxon>
    </lineage>
</organism>